<organism evidence="1 2">
    <name type="scientific">Amedibacterium intestinale</name>
    <dbReference type="NCBI Taxonomy" id="2583452"/>
    <lineage>
        <taxon>Bacteria</taxon>
        <taxon>Bacillati</taxon>
        <taxon>Bacillota</taxon>
        <taxon>Erysipelotrichia</taxon>
        <taxon>Erysipelotrichales</taxon>
        <taxon>Erysipelotrichaceae</taxon>
        <taxon>Amedibacterium</taxon>
    </lineage>
</organism>
<dbReference type="AlphaFoldDB" id="A0A6N4TL40"/>
<dbReference type="GO" id="GO:0000287">
    <property type="term" value="F:magnesium ion binding"/>
    <property type="evidence" value="ECO:0007669"/>
    <property type="project" value="TreeGrafter"/>
</dbReference>
<dbReference type="SFLD" id="SFLDG01144">
    <property type="entry name" value="C2.B.4:_PGP_Like"/>
    <property type="match status" value="1"/>
</dbReference>
<reference evidence="2" key="1">
    <citation type="submission" date="2019-05" db="EMBL/GenBank/DDBJ databases">
        <title>Complete genome sequencing of Absiella argi strain JCM 30884.</title>
        <authorList>
            <person name="Sakamoto M."/>
            <person name="Murakami T."/>
            <person name="Mori H."/>
        </authorList>
    </citation>
    <scope>NUCLEOTIDE SEQUENCE [LARGE SCALE GENOMIC DNA]</scope>
    <source>
        <strain evidence="2">JCM 30884</strain>
    </source>
</reference>
<dbReference type="PANTHER" id="PTHR10000">
    <property type="entry name" value="PHOSPHOSERINE PHOSPHATASE"/>
    <property type="match status" value="1"/>
</dbReference>
<dbReference type="Gene3D" id="3.40.50.1000">
    <property type="entry name" value="HAD superfamily/HAD-like"/>
    <property type="match status" value="1"/>
</dbReference>
<dbReference type="InterPro" id="IPR006379">
    <property type="entry name" value="HAD-SF_hydro_IIB"/>
</dbReference>
<dbReference type="SUPFAM" id="SSF56784">
    <property type="entry name" value="HAD-like"/>
    <property type="match status" value="1"/>
</dbReference>
<name>A0A6N4TL40_9FIRM</name>
<dbReference type="InterPro" id="IPR023214">
    <property type="entry name" value="HAD_sf"/>
</dbReference>
<dbReference type="KEGG" id="aarg:Aargi30884_21170"/>
<dbReference type="SFLD" id="SFLDS00003">
    <property type="entry name" value="Haloacid_Dehalogenase"/>
    <property type="match status" value="1"/>
</dbReference>
<dbReference type="Pfam" id="PF08282">
    <property type="entry name" value="Hydrolase_3"/>
    <property type="match status" value="1"/>
</dbReference>
<evidence type="ECO:0000313" key="2">
    <source>
        <dbReference type="Proteomes" id="UP000464754"/>
    </source>
</evidence>
<dbReference type="Proteomes" id="UP000464754">
    <property type="component" value="Chromosome"/>
</dbReference>
<evidence type="ECO:0000313" key="1">
    <source>
        <dbReference type="EMBL" id="BBK23214.1"/>
    </source>
</evidence>
<dbReference type="SFLD" id="SFLDG01140">
    <property type="entry name" value="C2.B:_Phosphomannomutase_and_P"/>
    <property type="match status" value="1"/>
</dbReference>
<dbReference type="RefSeq" id="WP_157964979.1">
    <property type="nucleotide sequence ID" value="NZ_AP019695.1"/>
</dbReference>
<protein>
    <submittedName>
        <fullName evidence="1">Hydrolase</fullName>
    </submittedName>
</protein>
<dbReference type="InterPro" id="IPR000150">
    <property type="entry name" value="Cof"/>
</dbReference>
<dbReference type="EMBL" id="AP019695">
    <property type="protein sequence ID" value="BBK23214.1"/>
    <property type="molecule type" value="Genomic_DNA"/>
</dbReference>
<gene>
    <name evidence="1" type="ORF">Aargi30884_21170</name>
</gene>
<accession>A0A6N4TL40</accession>
<keyword evidence="2" id="KW-1185">Reference proteome</keyword>
<keyword evidence="1" id="KW-0378">Hydrolase</keyword>
<dbReference type="PANTHER" id="PTHR10000:SF25">
    <property type="entry name" value="PHOSPHATASE YKRA-RELATED"/>
    <property type="match status" value="1"/>
</dbReference>
<sequence length="256" mass="29147">MIKAVFFDVDHTLFSHRLNAIPESAKKAIQILQKKGIYVFLATGRHRIEIEQLPMEEITFDGYITLSGQLCLDKNYRILYENSIHPHDIEILRNEFEKKEIPVFFIEENALYTNKHTKELEKVQASVSSEMPPIRELSDNKVYQVTLFTSREEVNKIVSNLIYSKCTGWNAFGSDVISSSGGKAKGIEHMLQHYGIKKEETMAFGDGENDIDMLEYCQIGIAMGNAHEGLKKVANYITEDIDNNGVELALKHFGLI</sequence>
<dbReference type="NCBIfam" id="TIGR01484">
    <property type="entry name" value="HAD-SF-IIB"/>
    <property type="match status" value="1"/>
</dbReference>
<dbReference type="GO" id="GO:0005829">
    <property type="term" value="C:cytosol"/>
    <property type="evidence" value="ECO:0007669"/>
    <property type="project" value="TreeGrafter"/>
</dbReference>
<dbReference type="GO" id="GO:0016791">
    <property type="term" value="F:phosphatase activity"/>
    <property type="evidence" value="ECO:0007669"/>
    <property type="project" value="UniProtKB-ARBA"/>
</dbReference>
<proteinExistence type="predicted"/>
<dbReference type="Gene3D" id="3.30.1240.10">
    <property type="match status" value="1"/>
</dbReference>
<dbReference type="InterPro" id="IPR036412">
    <property type="entry name" value="HAD-like_sf"/>
</dbReference>
<dbReference type="NCBIfam" id="TIGR00099">
    <property type="entry name" value="Cof-subfamily"/>
    <property type="match status" value="1"/>
</dbReference>